<dbReference type="EMBL" id="FNDU01000019">
    <property type="protein sequence ID" value="SDJ02962.1"/>
    <property type="molecule type" value="Genomic_DNA"/>
</dbReference>
<dbReference type="InterPro" id="IPR021560">
    <property type="entry name" value="DUF3021"/>
</dbReference>
<evidence type="ECO:0008006" key="4">
    <source>
        <dbReference type="Google" id="ProtNLM"/>
    </source>
</evidence>
<dbReference type="OrthoDB" id="2735472at2"/>
<accession>A0A1G8QDW4</accession>
<dbReference type="RefSeq" id="WP_091587775.1">
    <property type="nucleotide sequence ID" value="NZ_FNDU01000019.1"/>
</dbReference>
<feature type="transmembrane region" description="Helical" evidence="1">
    <location>
        <begin position="100"/>
        <end position="122"/>
    </location>
</feature>
<dbReference type="Pfam" id="PF11457">
    <property type="entry name" value="DUF3021"/>
    <property type="match status" value="1"/>
</dbReference>
<organism evidence="2 3">
    <name type="scientific">Alteribacillus bidgolensis</name>
    <dbReference type="NCBI Taxonomy" id="930129"/>
    <lineage>
        <taxon>Bacteria</taxon>
        <taxon>Bacillati</taxon>
        <taxon>Bacillota</taxon>
        <taxon>Bacilli</taxon>
        <taxon>Bacillales</taxon>
        <taxon>Bacillaceae</taxon>
        <taxon>Alteribacillus</taxon>
    </lineage>
</organism>
<feature type="transmembrane region" description="Helical" evidence="1">
    <location>
        <begin position="41"/>
        <end position="61"/>
    </location>
</feature>
<feature type="transmembrane region" description="Helical" evidence="1">
    <location>
        <begin position="73"/>
        <end position="94"/>
    </location>
</feature>
<dbReference type="Proteomes" id="UP000199017">
    <property type="component" value="Unassembled WGS sequence"/>
</dbReference>
<dbReference type="AlphaFoldDB" id="A0A1G8QDW4"/>
<sequence length="136" mass="15848">MKTFLFRSMIGIFFGAFLAVAITNCAVYFGGQELLDGETFLKNSLGSIFCGWFFTVSPLYFELKNLRLSQQTALHFMTVTILYFSLSFWIGWIPLHLKSILFFSGMFLTTYAIIWLSFYFYFKNIAKKLNQDLENI</sequence>
<keyword evidence="1" id="KW-0472">Membrane</keyword>
<evidence type="ECO:0000313" key="2">
    <source>
        <dbReference type="EMBL" id="SDJ02962.1"/>
    </source>
</evidence>
<keyword evidence="1" id="KW-1133">Transmembrane helix</keyword>
<dbReference type="STRING" id="930129.SAMN05216352_11940"/>
<keyword evidence="1" id="KW-0812">Transmembrane</keyword>
<keyword evidence="3" id="KW-1185">Reference proteome</keyword>
<reference evidence="2 3" key="1">
    <citation type="submission" date="2016-10" db="EMBL/GenBank/DDBJ databases">
        <authorList>
            <person name="de Groot N.N."/>
        </authorList>
    </citation>
    <scope>NUCLEOTIDE SEQUENCE [LARGE SCALE GENOMIC DNA]</scope>
    <source>
        <strain evidence="3">P4B,CCM 7963,CECT 7998,DSM 25260,IBRC-M 10614,KCTC 13821</strain>
    </source>
</reference>
<name>A0A1G8QDW4_9BACI</name>
<evidence type="ECO:0000256" key="1">
    <source>
        <dbReference type="SAM" id="Phobius"/>
    </source>
</evidence>
<protein>
    <recommendedName>
        <fullName evidence="4">DUF3021 domain-containing protein</fullName>
    </recommendedName>
</protein>
<gene>
    <name evidence="2" type="ORF">SAMN05216352_11940</name>
</gene>
<evidence type="ECO:0000313" key="3">
    <source>
        <dbReference type="Proteomes" id="UP000199017"/>
    </source>
</evidence>
<proteinExistence type="predicted"/>